<protein>
    <submittedName>
        <fullName evidence="2">Uncharacterized conserved protein, Ntn-hydrolase superfamily</fullName>
    </submittedName>
</protein>
<dbReference type="Pfam" id="PF08823">
    <property type="entry name" value="PG_binding_2"/>
    <property type="match status" value="1"/>
</dbReference>
<dbReference type="RefSeq" id="WP_092590410.1">
    <property type="nucleotide sequence ID" value="NZ_FMWL01000006.1"/>
</dbReference>
<dbReference type="InterPro" id="IPR014927">
    <property type="entry name" value="PG-bd_2"/>
</dbReference>
<evidence type="ECO:0000313" key="2">
    <source>
        <dbReference type="EMBL" id="SCZ79183.1"/>
    </source>
</evidence>
<proteinExistence type="predicted"/>
<accession>A0A1G5RYQ2</accession>
<dbReference type="Gene3D" id="3.60.20.10">
    <property type="entry name" value="Glutamine Phosphoribosylpyrophosphate, subunit 1, domain 1"/>
    <property type="match status" value="1"/>
</dbReference>
<sequence length="294" mass="31989">MQNIATFSIVARDPVTQELGVAVQSKFLAVGAVVPWAKANVGAIATQAYANLDYGELGLELLKKGYTADETLKALLALDEGREDRQVGIVDAQGRAVSYTGERCHLWAGGLYGDNYACQGNILVNGDTVTAMADTFENSEGTLARRLLEALKAAQAAGGDSRGRQSAALLIVRENGSYGGYNDRAVDLRVDDDPEPVEKLEHLLTLHEMYFEAPTQKEHLNVTPEIAVKLHNALKQLGYDPGVLEAHPYFEGKLKAAYEAFASSENYEVRLLQGAFIDQRTYQCLLKKAGHEAN</sequence>
<keyword evidence="2" id="KW-0378">Hydrolase</keyword>
<dbReference type="GO" id="GO:0016787">
    <property type="term" value="F:hydrolase activity"/>
    <property type="evidence" value="ECO:0007669"/>
    <property type="project" value="UniProtKB-KW"/>
</dbReference>
<dbReference type="InterPro" id="IPR029055">
    <property type="entry name" value="Ntn_hydrolases_N"/>
</dbReference>
<dbReference type="EMBL" id="FMWL01000006">
    <property type="protein sequence ID" value="SCZ79183.1"/>
    <property type="molecule type" value="Genomic_DNA"/>
</dbReference>
<dbReference type="InterPro" id="IPR010430">
    <property type="entry name" value="DUF1028"/>
</dbReference>
<feature type="domain" description="Putative peptidoglycan binding" evidence="1">
    <location>
        <begin position="210"/>
        <end position="285"/>
    </location>
</feature>
<evidence type="ECO:0000259" key="1">
    <source>
        <dbReference type="Pfam" id="PF08823"/>
    </source>
</evidence>
<evidence type="ECO:0000313" key="3">
    <source>
        <dbReference type="Proteomes" id="UP000199208"/>
    </source>
</evidence>
<dbReference type="Proteomes" id="UP000199208">
    <property type="component" value="Unassembled WGS sequence"/>
</dbReference>
<dbReference type="OrthoDB" id="9790012at2"/>
<gene>
    <name evidence="2" type="ORF">SAMN03080599_01635</name>
</gene>
<dbReference type="PANTHER" id="PTHR39328:SF1">
    <property type="entry name" value="BLL2871 PROTEIN"/>
    <property type="match status" value="1"/>
</dbReference>
<reference evidence="2 3" key="1">
    <citation type="submission" date="2016-10" db="EMBL/GenBank/DDBJ databases">
        <authorList>
            <person name="de Groot N.N."/>
        </authorList>
    </citation>
    <scope>NUCLEOTIDE SEQUENCE [LARGE SCALE GENOMIC DNA]</scope>
    <source>
        <strain evidence="2 3">DSM 2784</strain>
    </source>
</reference>
<name>A0A1G5RYQ2_9FIRM</name>
<dbReference type="Pfam" id="PF06267">
    <property type="entry name" value="DUF1028"/>
    <property type="match status" value="1"/>
</dbReference>
<dbReference type="STRING" id="1120920.SAMN03080599_01635"/>
<dbReference type="PANTHER" id="PTHR39328">
    <property type="entry name" value="BLL2871 PROTEIN"/>
    <property type="match status" value="1"/>
</dbReference>
<dbReference type="SUPFAM" id="SSF56235">
    <property type="entry name" value="N-terminal nucleophile aminohydrolases (Ntn hydrolases)"/>
    <property type="match status" value="1"/>
</dbReference>
<organism evidence="2 3">
    <name type="scientific">Acidaminobacter hydrogenoformans DSM 2784</name>
    <dbReference type="NCBI Taxonomy" id="1120920"/>
    <lineage>
        <taxon>Bacteria</taxon>
        <taxon>Bacillati</taxon>
        <taxon>Bacillota</taxon>
        <taxon>Clostridia</taxon>
        <taxon>Peptostreptococcales</taxon>
        <taxon>Acidaminobacteraceae</taxon>
        <taxon>Acidaminobacter</taxon>
    </lineage>
</organism>
<dbReference type="AlphaFoldDB" id="A0A1G5RYQ2"/>
<keyword evidence="3" id="KW-1185">Reference proteome</keyword>